<evidence type="ECO:0000259" key="3">
    <source>
        <dbReference type="SMART" id="SM00892"/>
    </source>
</evidence>
<feature type="region of interest" description="Disordered" evidence="1">
    <location>
        <begin position="304"/>
        <end position="323"/>
    </location>
</feature>
<sequence>MRLYVSSVVSALLLLLGFPFIMTKVVKSFSECSQFFFNGQPPVIPGVLESSVSKDYVLICQKYMKEYRFATLYDTANKIPIFSAYKFTGIKTGRPDVPWKIERQLEPSGNEMKVPFVSQASNSEYKGLEKLNRGHLFPNCHAADDHTAASTFTLTNVVPQRISFNSGTWGTMETIVKDFMIKHCRDKDDINKVLAYVLTGAVPGNNKLKERVNIPSHMWTVFCCYHKTKKSFISNAHWAENKDDNEDPVQSTSRGKRQGKGKKGKKTIPQISLKDLEESLRKTWPNIKLFDGCGEVVTLDENLQDKETDQNNCEEMDKQAAAG</sequence>
<proteinExistence type="predicted"/>
<dbReference type="InterPro" id="IPR020821">
    <property type="entry name" value="ENPP1-3/EXOG-like_nuc-like"/>
</dbReference>
<dbReference type="SMART" id="SM00477">
    <property type="entry name" value="NUC"/>
    <property type="match status" value="1"/>
</dbReference>
<keyword evidence="5" id="KW-1185">Reference proteome</keyword>
<dbReference type="InterPro" id="IPR044925">
    <property type="entry name" value="His-Me_finger_sf"/>
</dbReference>
<accession>A0AAN9CLG3</accession>
<dbReference type="Gene3D" id="3.40.570.10">
    <property type="entry name" value="Extracellular Endonuclease, subunit A"/>
    <property type="match status" value="1"/>
</dbReference>
<dbReference type="GO" id="GO:0016787">
    <property type="term" value="F:hydrolase activity"/>
    <property type="evidence" value="ECO:0007669"/>
    <property type="project" value="InterPro"/>
</dbReference>
<dbReference type="InterPro" id="IPR044929">
    <property type="entry name" value="DNA/RNA_non-sp_Endonuclease_sf"/>
</dbReference>
<dbReference type="PANTHER" id="PTHR21472:SF15">
    <property type="entry name" value="ENDONUCLEASE DOMAIN-CONTAINING 1 PROTEIN-RELATED"/>
    <property type="match status" value="1"/>
</dbReference>
<dbReference type="SUPFAM" id="SSF54060">
    <property type="entry name" value="His-Me finger endonucleases"/>
    <property type="match status" value="1"/>
</dbReference>
<dbReference type="AlphaFoldDB" id="A0AAN9CLG3"/>
<evidence type="ECO:0000256" key="1">
    <source>
        <dbReference type="SAM" id="MobiDB-lite"/>
    </source>
</evidence>
<dbReference type="GO" id="GO:0046872">
    <property type="term" value="F:metal ion binding"/>
    <property type="evidence" value="ECO:0007669"/>
    <property type="project" value="InterPro"/>
</dbReference>
<organism evidence="4 5">
    <name type="scientific">Phoxinus phoxinus</name>
    <name type="common">Eurasian minnow</name>
    <dbReference type="NCBI Taxonomy" id="58324"/>
    <lineage>
        <taxon>Eukaryota</taxon>
        <taxon>Metazoa</taxon>
        <taxon>Chordata</taxon>
        <taxon>Craniata</taxon>
        <taxon>Vertebrata</taxon>
        <taxon>Euteleostomi</taxon>
        <taxon>Actinopterygii</taxon>
        <taxon>Neopterygii</taxon>
        <taxon>Teleostei</taxon>
        <taxon>Ostariophysi</taxon>
        <taxon>Cypriniformes</taxon>
        <taxon>Leuciscidae</taxon>
        <taxon>Phoxininae</taxon>
        <taxon>Phoxinus</taxon>
    </lineage>
</organism>
<gene>
    <name evidence="4" type="ORF">R3I93_016587</name>
</gene>
<reference evidence="4 5" key="1">
    <citation type="submission" date="2024-02" db="EMBL/GenBank/DDBJ databases">
        <title>Chromosome-level genome assembly of the Eurasian Minnow (Phoxinus phoxinus).</title>
        <authorList>
            <person name="Oriowo T.O."/>
            <person name="Martin S."/>
            <person name="Stange M."/>
            <person name="Chrysostomakis Y."/>
            <person name="Brown T."/>
            <person name="Winkler S."/>
            <person name="Kukowka S."/>
            <person name="Myers E.W."/>
            <person name="Bohne A."/>
        </authorList>
    </citation>
    <scope>NUCLEOTIDE SEQUENCE [LARGE SCALE GENOMIC DNA]</scope>
    <source>
        <strain evidence="4">ZFMK-TIS-60720</strain>
        <tissue evidence="4">Whole Organism</tissue>
    </source>
</reference>
<dbReference type="SMART" id="SM00892">
    <property type="entry name" value="Endonuclease_NS"/>
    <property type="match status" value="1"/>
</dbReference>
<feature type="domain" description="DNA/RNA non-specific endonuclease/pyrophosphatase/phosphodiesterase" evidence="3">
    <location>
        <begin position="65"/>
        <end position="282"/>
    </location>
</feature>
<evidence type="ECO:0008006" key="6">
    <source>
        <dbReference type="Google" id="ProtNLM"/>
    </source>
</evidence>
<feature type="domain" description="ENPP1-3/EXOG-like endonuclease/phosphodiesterase" evidence="2">
    <location>
        <begin position="66"/>
        <end position="255"/>
    </location>
</feature>
<dbReference type="Pfam" id="PF01223">
    <property type="entry name" value="Endonuclease_NS"/>
    <property type="match status" value="1"/>
</dbReference>
<dbReference type="InterPro" id="IPR001604">
    <property type="entry name" value="Endo_G_ENPP1-like_dom"/>
</dbReference>
<feature type="region of interest" description="Disordered" evidence="1">
    <location>
        <begin position="241"/>
        <end position="268"/>
    </location>
</feature>
<evidence type="ECO:0000313" key="4">
    <source>
        <dbReference type="EMBL" id="KAK7139495.1"/>
    </source>
</evidence>
<dbReference type="PANTHER" id="PTHR21472">
    <property type="entry name" value="ENDONUCLEASE DOMAIN-CONTAINING 1 PROTEIN ENDOD1"/>
    <property type="match status" value="1"/>
</dbReference>
<dbReference type="EMBL" id="JAYKXH010000017">
    <property type="protein sequence ID" value="KAK7139495.1"/>
    <property type="molecule type" value="Genomic_DNA"/>
</dbReference>
<evidence type="ECO:0000313" key="5">
    <source>
        <dbReference type="Proteomes" id="UP001364617"/>
    </source>
</evidence>
<dbReference type="Proteomes" id="UP001364617">
    <property type="component" value="Unassembled WGS sequence"/>
</dbReference>
<protein>
    <recommendedName>
        <fullName evidence="6">Endonuclease domain-containing 1 protein-like</fullName>
    </recommendedName>
</protein>
<dbReference type="InterPro" id="IPR039015">
    <property type="entry name" value="ENDOD1"/>
</dbReference>
<comment type="caution">
    <text evidence="4">The sequence shown here is derived from an EMBL/GenBank/DDBJ whole genome shotgun (WGS) entry which is preliminary data.</text>
</comment>
<feature type="compositionally biased region" description="Basic residues" evidence="1">
    <location>
        <begin position="254"/>
        <end position="266"/>
    </location>
</feature>
<name>A0AAN9CLG3_9TELE</name>
<evidence type="ECO:0000259" key="2">
    <source>
        <dbReference type="SMART" id="SM00477"/>
    </source>
</evidence>
<dbReference type="GO" id="GO:0003676">
    <property type="term" value="F:nucleic acid binding"/>
    <property type="evidence" value="ECO:0007669"/>
    <property type="project" value="InterPro"/>
</dbReference>